<feature type="compositionally biased region" description="Polar residues" evidence="1">
    <location>
        <begin position="190"/>
        <end position="200"/>
    </location>
</feature>
<keyword evidence="2" id="KW-0472">Membrane</keyword>
<dbReference type="PANTHER" id="PTHR31286:SF180">
    <property type="entry name" value="OS10G0362600 PROTEIN"/>
    <property type="match status" value="1"/>
</dbReference>
<proteinExistence type="predicted"/>
<keyword evidence="2" id="KW-0812">Transmembrane</keyword>
<dbReference type="Gene3D" id="3.60.10.10">
    <property type="entry name" value="Endonuclease/exonuclease/phosphatase"/>
    <property type="match status" value="1"/>
</dbReference>
<feature type="compositionally biased region" description="Low complexity" evidence="1">
    <location>
        <begin position="434"/>
        <end position="446"/>
    </location>
</feature>
<dbReference type="GO" id="GO:0003964">
    <property type="term" value="F:RNA-directed DNA polymerase activity"/>
    <property type="evidence" value="ECO:0007669"/>
    <property type="project" value="UniProtKB-KW"/>
</dbReference>
<evidence type="ECO:0000313" key="3">
    <source>
        <dbReference type="EMBL" id="PWA71325.1"/>
    </source>
</evidence>
<dbReference type="PANTHER" id="PTHR31286">
    <property type="entry name" value="GLYCINE-RICH CELL WALL STRUCTURAL PROTEIN 1.8-LIKE"/>
    <property type="match status" value="1"/>
</dbReference>
<name>A0A2U1NCS7_ARTAN</name>
<protein>
    <submittedName>
        <fullName evidence="3">RNA-directed DNA polymerase, eukaryota, Reverse transcriptase zinc-binding domain protein</fullName>
    </submittedName>
</protein>
<keyword evidence="3" id="KW-0548">Nucleotidyltransferase</keyword>
<sequence>MPIENTKPPDPLISEFCELTGMDPLNIRLAGANDSFPKGKEGKAKRHRHGIKVKISTPGSASAGADARLKSLRSSKVFGKPRKRVDSSPIDNRGGKRVICASAEDEIGKVLNDLRSGAIDTNLKFALGSNCDKNASVKSADFHDETNSNDGSFINLPIDKTPLDNYQMNPVAKSEGLEPGSGCTSKGVGRNTSCTQTGSKDSCAMAKTGKDVEMTGLDPRSEQTDMEDVVKNGEQAPSDLNGIVKDKIGNGFEFGRKDNDKGILNKPIGPLFTVQFGKNGINNPFVKNTVSQKDNAWNSSGIKGFGNTVIANQFIVNADRFAEKLKQGKLDFARVLVEVAPLEELPSILEIEYPPIGNRPAKVGKLDVKYQWKPPLCTHCKTFGHTTMACKVRPMTQEEIDAKAVKMKEMEDKEALKNSNKNGQESDGFIQVGKNNKPVNNIPKNVDGAQNRNVQQDTRQDKFQKRTVNKQYVATQSNGKGVNYMKKNAKNVTDPLPLQQLSKDPNFKPKILVRGSGSKTSFEAVVHESVPISNSFQGLTDVDMGEVNDKEEFYSKVWPNLKEDVDILFEAGIYPSQAIRVEWTSHQLDYFYRNCHKYQLDPSYEDDDVDSDTEGIAKDMKLEFVECAAGNKSNDAANLSSVLNEHVLGNWDWISNNANSMGGTRIIVGWDPYHIKLMVMEQDAQVVHCIIESLNGDLRSHCSFVYASTNIVERRNLWKSLCKYCNTIKGSPWVILGDFNATLDPSEKSTGSGSKTSSEAVVHESVPISNSFQGLTDVDMGEVNDKEEFYSKVWPNLKEDVDILFEAGIYPSQAIRVEWTSHQLDYFYRNCHKYQLDHSYEDDDVDSDTEGIAKDMKPEFVECAAGNKSNDAANLSSVLNECMVRRKSSSMMEDSNQVMYSSMFSSRVSEVVIWFGGGSFLMEEGNDNVKCRCSIMVVLCVVFYYNEWTSYLVYLGCISFMVYLGSVALGYLGFVGELDVEIVGFIFKVREWWFIFISWTYGAPFVRFYMLWAYYIPSFDGFTGVKSSMDSSLYSSLMKCNGLLLFWAFESKLSVMSEDLYKCYGYQWFEDMKAKVTLQDIKMKQEKTKEHQEYRGFGGGTSKERGRCDVYVGGGGVAGLWLKSGRFLGVGLV</sequence>
<feature type="transmembrane region" description="Helical" evidence="2">
    <location>
        <begin position="992"/>
        <end position="1012"/>
    </location>
</feature>
<evidence type="ECO:0000256" key="1">
    <source>
        <dbReference type="SAM" id="MobiDB-lite"/>
    </source>
</evidence>
<keyword evidence="2" id="KW-1133">Transmembrane helix</keyword>
<keyword evidence="3" id="KW-0808">Transferase</keyword>
<organism evidence="3 4">
    <name type="scientific">Artemisia annua</name>
    <name type="common">Sweet wormwood</name>
    <dbReference type="NCBI Taxonomy" id="35608"/>
    <lineage>
        <taxon>Eukaryota</taxon>
        <taxon>Viridiplantae</taxon>
        <taxon>Streptophyta</taxon>
        <taxon>Embryophyta</taxon>
        <taxon>Tracheophyta</taxon>
        <taxon>Spermatophyta</taxon>
        <taxon>Magnoliopsida</taxon>
        <taxon>eudicotyledons</taxon>
        <taxon>Gunneridae</taxon>
        <taxon>Pentapetalae</taxon>
        <taxon>asterids</taxon>
        <taxon>campanulids</taxon>
        <taxon>Asterales</taxon>
        <taxon>Asteraceae</taxon>
        <taxon>Asteroideae</taxon>
        <taxon>Anthemideae</taxon>
        <taxon>Artemisiinae</taxon>
        <taxon>Artemisia</taxon>
    </lineage>
</organism>
<dbReference type="InterPro" id="IPR040256">
    <property type="entry name" value="At4g02000-like"/>
</dbReference>
<keyword evidence="4" id="KW-1185">Reference proteome</keyword>
<reference evidence="3 4" key="1">
    <citation type="journal article" date="2018" name="Mol. Plant">
        <title>The genome of Artemisia annua provides insight into the evolution of Asteraceae family and artemisinin biosynthesis.</title>
        <authorList>
            <person name="Shen Q."/>
            <person name="Zhang L."/>
            <person name="Liao Z."/>
            <person name="Wang S."/>
            <person name="Yan T."/>
            <person name="Shi P."/>
            <person name="Liu M."/>
            <person name="Fu X."/>
            <person name="Pan Q."/>
            <person name="Wang Y."/>
            <person name="Lv Z."/>
            <person name="Lu X."/>
            <person name="Zhang F."/>
            <person name="Jiang W."/>
            <person name="Ma Y."/>
            <person name="Chen M."/>
            <person name="Hao X."/>
            <person name="Li L."/>
            <person name="Tang Y."/>
            <person name="Lv G."/>
            <person name="Zhou Y."/>
            <person name="Sun X."/>
            <person name="Brodelius P.E."/>
            <person name="Rose J.K.C."/>
            <person name="Tang K."/>
        </authorList>
    </citation>
    <scope>NUCLEOTIDE SEQUENCE [LARGE SCALE GENOMIC DNA]</scope>
    <source>
        <strain evidence="4">cv. Huhao1</strain>
        <tissue evidence="3">Leaf</tissue>
    </source>
</reference>
<comment type="caution">
    <text evidence="3">The sequence shown here is derived from an EMBL/GenBank/DDBJ whole genome shotgun (WGS) entry which is preliminary data.</text>
</comment>
<evidence type="ECO:0000313" key="4">
    <source>
        <dbReference type="Proteomes" id="UP000245207"/>
    </source>
</evidence>
<evidence type="ECO:0000256" key="2">
    <source>
        <dbReference type="SAM" id="Phobius"/>
    </source>
</evidence>
<dbReference type="Proteomes" id="UP000245207">
    <property type="component" value="Unassembled WGS sequence"/>
</dbReference>
<gene>
    <name evidence="3" type="ORF">CTI12_AA281160</name>
</gene>
<dbReference type="AlphaFoldDB" id="A0A2U1NCS7"/>
<dbReference type="SUPFAM" id="SSF56219">
    <property type="entry name" value="DNase I-like"/>
    <property type="match status" value="1"/>
</dbReference>
<feature type="region of interest" description="Disordered" evidence="1">
    <location>
        <begin position="413"/>
        <end position="466"/>
    </location>
</feature>
<feature type="transmembrane region" description="Helical" evidence="2">
    <location>
        <begin position="951"/>
        <end position="972"/>
    </location>
</feature>
<keyword evidence="3" id="KW-0695">RNA-directed DNA polymerase</keyword>
<feature type="region of interest" description="Disordered" evidence="1">
    <location>
        <begin position="173"/>
        <end position="202"/>
    </location>
</feature>
<accession>A0A2U1NCS7</accession>
<dbReference type="InterPro" id="IPR036691">
    <property type="entry name" value="Endo/exonu/phosph_ase_sf"/>
</dbReference>
<feature type="compositionally biased region" description="Polar residues" evidence="1">
    <location>
        <begin position="448"/>
        <end position="457"/>
    </location>
</feature>
<dbReference type="EMBL" id="PKPP01003099">
    <property type="protein sequence ID" value="PWA71325.1"/>
    <property type="molecule type" value="Genomic_DNA"/>
</dbReference>